<dbReference type="PROSITE" id="PS50206">
    <property type="entry name" value="RHODANESE_3"/>
    <property type="match status" value="1"/>
</dbReference>
<dbReference type="InterPro" id="IPR001763">
    <property type="entry name" value="Rhodanese-like_dom"/>
</dbReference>
<dbReference type="PANTHER" id="PTHR44086:SF10">
    <property type="entry name" value="THIOSULFATE SULFURTRANSFERASE_RHODANESE-LIKE DOMAIN-CONTAINING PROTEIN 3"/>
    <property type="match status" value="1"/>
</dbReference>
<dbReference type="SMART" id="SM00450">
    <property type="entry name" value="RHOD"/>
    <property type="match status" value="1"/>
</dbReference>
<dbReference type="PANTHER" id="PTHR44086">
    <property type="entry name" value="THIOSULFATE SULFURTRANSFERASE RDL2, MITOCHONDRIAL-RELATED"/>
    <property type="match status" value="1"/>
</dbReference>
<dbReference type="Pfam" id="PF00581">
    <property type="entry name" value="Rhodanese"/>
    <property type="match status" value="1"/>
</dbReference>
<accession>A0A2T9Z0U7</accession>
<protein>
    <recommendedName>
        <fullName evidence="1">Rhodanese domain-containing protein</fullName>
    </recommendedName>
</protein>
<evidence type="ECO:0000313" key="2">
    <source>
        <dbReference type="EMBL" id="PVU98211.1"/>
    </source>
</evidence>
<dbReference type="OrthoDB" id="566238at2759"/>
<reference evidence="2 3" key="1">
    <citation type="journal article" date="2018" name="MBio">
        <title>Comparative Genomics Reveals the Core Gene Toolbox for the Fungus-Insect Symbiosis.</title>
        <authorList>
            <person name="Wang Y."/>
            <person name="Stata M."/>
            <person name="Wang W."/>
            <person name="Stajich J.E."/>
            <person name="White M.M."/>
            <person name="Moncalvo J.M."/>
        </authorList>
    </citation>
    <scope>NUCLEOTIDE SEQUENCE [LARGE SCALE GENOMIC DNA]</scope>
    <source>
        <strain evidence="2 3">AUS-77-4</strain>
    </source>
</reference>
<dbReference type="STRING" id="61424.A0A2T9Z0U7"/>
<dbReference type="AlphaFoldDB" id="A0A2T9Z0U7"/>
<sequence length="122" mass="13878">MMSDPQHATPISYEQIKSIADNKPETTYIIDVRNPGEFSAGNVPGSVNIPVTEIKEAFELDENDFKNKYGIDKPKQNKDDEKLVFYCHAGMRCKKSVAQIESLGYTKNVYMYLNGWSEYGNK</sequence>
<feature type="domain" description="Rhodanese" evidence="1">
    <location>
        <begin position="23"/>
        <end position="121"/>
    </location>
</feature>
<dbReference type="Gene3D" id="3.40.250.10">
    <property type="entry name" value="Rhodanese-like domain"/>
    <property type="match status" value="1"/>
</dbReference>
<organism evidence="2 3">
    <name type="scientific">Furculomyces boomerangus</name>
    <dbReference type="NCBI Taxonomy" id="61424"/>
    <lineage>
        <taxon>Eukaryota</taxon>
        <taxon>Fungi</taxon>
        <taxon>Fungi incertae sedis</taxon>
        <taxon>Zoopagomycota</taxon>
        <taxon>Kickxellomycotina</taxon>
        <taxon>Harpellomycetes</taxon>
        <taxon>Harpellales</taxon>
        <taxon>Harpellaceae</taxon>
        <taxon>Furculomyces</taxon>
    </lineage>
</organism>
<keyword evidence="3" id="KW-1185">Reference proteome</keyword>
<comment type="caution">
    <text evidence="2">The sequence shown here is derived from an EMBL/GenBank/DDBJ whole genome shotgun (WGS) entry which is preliminary data.</text>
</comment>
<dbReference type="Proteomes" id="UP000245699">
    <property type="component" value="Unassembled WGS sequence"/>
</dbReference>
<evidence type="ECO:0000259" key="1">
    <source>
        <dbReference type="PROSITE" id="PS50206"/>
    </source>
</evidence>
<dbReference type="InterPro" id="IPR036873">
    <property type="entry name" value="Rhodanese-like_dom_sf"/>
</dbReference>
<gene>
    <name evidence="2" type="ORF">BB559_001736</name>
</gene>
<evidence type="ECO:0000313" key="3">
    <source>
        <dbReference type="Proteomes" id="UP000245699"/>
    </source>
</evidence>
<dbReference type="EMBL" id="MBFT01000087">
    <property type="protein sequence ID" value="PVU98211.1"/>
    <property type="molecule type" value="Genomic_DNA"/>
</dbReference>
<dbReference type="SUPFAM" id="SSF52821">
    <property type="entry name" value="Rhodanese/Cell cycle control phosphatase"/>
    <property type="match status" value="1"/>
</dbReference>
<proteinExistence type="predicted"/>
<name>A0A2T9Z0U7_9FUNG</name>